<dbReference type="PANTHER" id="PTHR43547:SF2">
    <property type="entry name" value="HYBRID SIGNAL TRANSDUCTION HISTIDINE KINASE C"/>
    <property type="match status" value="1"/>
</dbReference>
<evidence type="ECO:0000256" key="1">
    <source>
        <dbReference type="ARBA" id="ARBA00022553"/>
    </source>
</evidence>
<keyword evidence="1 2" id="KW-0597">Phosphoprotein</keyword>
<reference evidence="5 6" key="1">
    <citation type="journal article" date="2019" name="Int. J. Syst. Evol. Microbiol.">
        <title>The Global Catalogue of Microorganisms (GCM) 10K type strain sequencing project: providing services to taxonomists for standard genome sequencing and annotation.</title>
        <authorList>
            <consortium name="The Broad Institute Genomics Platform"/>
            <consortium name="The Broad Institute Genome Sequencing Center for Infectious Disease"/>
            <person name="Wu L."/>
            <person name="Ma J."/>
        </authorList>
    </citation>
    <scope>NUCLEOTIDE SEQUENCE [LARGE SCALE GENOMIC DNA]</scope>
    <source>
        <strain evidence="5 6">CGMCC 1.12553</strain>
    </source>
</reference>
<organism evidence="5 6">
    <name type="scientific">Halobium salinum</name>
    <dbReference type="NCBI Taxonomy" id="1364940"/>
    <lineage>
        <taxon>Archaea</taxon>
        <taxon>Methanobacteriati</taxon>
        <taxon>Methanobacteriota</taxon>
        <taxon>Stenosarchaea group</taxon>
        <taxon>Halobacteria</taxon>
        <taxon>Halobacteriales</taxon>
        <taxon>Haloferacaceae</taxon>
        <taxon>Halobium</taxon>
    </lineage>
</organism>
<dbReference type="SMART" id="SM00387">
    <property type="entry name" value="HATPase_c"/>
    <property type="match status" value="1"/>
</dbReference>
<evidence type="ECO:0000313" key="5">
    <source>
        <dbReference type="EMBL" id="MFC4357929.1"/>
    </source>
</evidence>
<dbReference type="InterPro" id="IPR005467">
    <property type="entry name" value="His_kinase_dom"/>
</dbReference>
<dbReference type="CDD" id="cd00075">
    <property type="entry name" value="HATPase"/>
    <property type="match status" value="1"/>
</dbReference>
<proteinExistence type="predicted"/>
<dbReference type="InterPro" id="IPR004358">
    <property type="entry name" value="Sig_transdc_His_kin-like_C"/>
</dbReference>
<comment type="caution">
    <text evidence="5">The sequence shown here is derived from an EMBL/GenBank/DDBJ whole genome shotgun (WGS) entry which is preliminary data.</text>
</comment>
<feature type="domain" description="Response regulatory" evidence="4">
    <location>
        <begin position="7"/>
        <end position="137"/>
    </location>
</feature>
<evidence type="ECO:0000313" key="6">
    <source>
        <dbReference type="Proteomes" id="UP001595921"/>
    </source>
</evidence>
<dbReference type="Pfam" id="PF02518">
    <property type="entry name" value="HATPase_c"/>
    <property type="match status" value="1"/>
</dbReference>
<name>A0ABD5PB31_9EURY</name>
<dbReference type="EMBL" id="JBHSDS010000005">
    <property type="protein sequence ID" value="MFC4357929.1"/>
    <property type="molecule type" value="Genomic_DNA"/>
</dbReference>
<keyword evidence="5" id="KW-0067">ATP-binding</keyword>
<sequence>MIPDDLSVLLVEDNPGDARLIEELFRETDHPVALVEPGAEPPARGVALHHRDRIADVPDALATYDPDVVLLDLDLPESSGTDTVETVRGHTATTPIVVLTGAPEDRFGVDVVSEGAQDYLVKDEVTPEVLLRAVRYALERKRIEGELRQRTEELRILNQLTRHDIRNEMTLVVGRARELEEHVDVHGRDALDEIVRSSNHILQLTGTIGDIVASVTGDDDTDLGPVALGPVLQSEVETARGMYDVAVETPAAVPDVSVRANDLLASVLSNLLSNAVLYNDKETPEVSVSLDVEPETVVVRVADNGPGIPDRRKDEVFAEGAQGADSGGMGIGLYLVSRLVDRYGGDVWVEDNDPVGAVFCVELVRADRGPDVQP</sequence>
<evidence type="ECO:0000259" key="4">
    <source>
        <dbReference type="PROSITE" id="PS50110"/>
    </source>
</evidence>
<protein>
    <submittedName>
        <fullName evidence="5">ATP-binding protein</fullName>
    </submittedName>
</protein>
<keyword evidence="5" id="KW-0547">Nucleotide-binding</keyword>
<dbReference type="SUPFAM" id="SSF52172">
    <property type="entry name" value="CheY-like"/>
    <property type="match status" value="1"/>
</dbReference>
<dbReference type="InterPro" id="IPR003594">
    <property type="entry name" value="HATPase_dom"/>
</dbReference>
<dbReference type="Gene3D" id="3.40.50.2300">
    <property type="match status" value="1"/>
</dbReference>
<dbReference type="PROSITE" id="PS50110">
    <property type="entry name" value="RESPONSE_REGULATORY"/>
    <property type="match status" value="1"/>
</dbReference>
<dbReference type="RefSeq" id="WP_267624660.1">
    <property type="nucleotide sequence ID" value="NZ_JAODIW010000009.1"/>
</dbReference>
<dbReference type="Gene3D" id="3.30.565.10">
    <property type="entry name" value="Histidine kinase-like ATPase, C-terminal domain"/>
    <property type="match status" value="1"/>
</dbReference>
<dbReference type="GO" id="GO:0005524">
    <property type="term" value="F:ATP binding"/>
    <property type="evidence" value="ECO:0007669"/>
    <property type="project" value="UniProtKB-KW"/>
</dbReference>
<feature type="modified residue" description="4-aspartylphosphate" evidence="2">
    <location>
        <position position="72"/>
    </location>
</feature>
<dbReference type="InterPro" id="IPR036890">
    <property type="entry name" value="HATPase_C_sf"/>
</dbReference>
<evidence type="ECO:0000259" key="3">
    <source>
        <dbReference type="PROSITE" id="PS50109"/>
    </source>
</evidence>
<dbReference type="InterPro" id="IPR011006">
    <property type="entry name" value="CheY-like_superfamily"/>
</dbReference>
<feature type="domain" description="Histidine kinase" evidence="3">
    <location>
        <begin position="160"/>
        <end position="367"/>
    </location>
</feature>
<dbReference type="PROSITE" id="PS50109">
    <property type="entry name" value="HIS_KIN"/>
    <property type="match status" value="1"/>
</dbReference>
<dbReference type="InterPro" id="IPR001789">
    <property type="entry name" value="Sig_transdc_resp-reg_receiver"/>
</dbReference>
<gene>
    <name evidence="5" type="ORF">ACFO0N_08195</name>
</gene>
<dbReference type="Pfam" id="PF00072">
    <property type="entry name" value="Response_reg"/>
    <property type="match status" value="1"/>
</dbReference>
<dbReference type="Proteomes" id="UP001595921">
    <property type="component" value="Unassembled WGS sequence"/>
</dbReference>
<dbReference type="SUPFAM" id="SSF55874">
    <property type="entry name" value="ATPase domain of HSP90 chaperone/DNA topoisomerase II/histidine kinase"/>
    <property type="match status" value="1"/>
</dbReference>
<dbReference type="SMART" id="SM00448">
    <property type="entry name" value="REC"/>
    <property type="match status" value="1"/>
</dbReference>
<evidence type="ECO:0000256" key="2">
    <source>
        <dbReference type="PROSITE-ProRule" id="PRU00169"/>
    </source>
</evidence>
<dbReference type="PANTHER" id="PTHR43547">
    <property type="entry name" value="TWO-COMPONENT HISTIDINE KINASE"/>
    <property type="match status" value="1"/>
</dbReference>
<dbReference type="PRINTS" id="PR00344">
    <property type="entry name" value="BCTRLSENSOR"/>
</dbReference>
<dbReference type="AlphaFoldDB" id="A0ABD5PB31"/>
<accession>A0ABD5PB31</accession>
<keyword evidence="6" id="KW-1185">Reference proteome</keyword>